<comment type="caution">
    <text evidence="2">The sequence shown here is derived from an EMBL/GenBank/DDBJ whole genome shotgun (WGS) entry which is preliminary data.</text>
</comment>
<evidence type="ECO:0000313" key="3">
    <source>
        <dbReference type="Proteomes" id="UP001159363"/>
    </source>
</evidence>
<protein>
    <submittedName>
        <fullName evidence="2">Uncharacterized protein</fullName>
    </submittedName>
</protein>
<accession>A0ABQ9HUV5</accession>
<name>A0ABQ9HUV5_9NEOP</name>
<sequence length="901" mass="101287">MSAYDARKQQRDAKVDIDTHEGVAGGGGELEIPEKTRRPATSSSMIPTREKPGTTPAGNRTPVRLGEKRVVKPTTAPQRVRVRMTKSRYEITAAGNRAMTYPFQSQPDKRQAISIVPLQLSFSFVKSEIILRKNQRPTSTRYCRPVKLMFENETKTLCVKQNNSTDEQIELSSATKIEVAGKQLKVEHKLIMTMVDSEVAGRQLKVEHKLIMTMVDSEVAGKQLKVEHKLIMTMVDSEVAGRQLKVEHKLIITMVDSEVAGKQLKVEHKLIMTMVDSEVAGRQLKVEHKLIMTMVDSEVAGKQLKVEHKLIMTMVDSEVAGRQLKVEHKLIMTMVDSEVAGRQLKVEHKLIMTMVDSEVAGKQLKVEHKLIMTMVDSEVAGRQLKVEHKLIITMVDSEVAGKQLKVEHKLIMTMVDSEVAGRQLKVEHKLIMTMVDSEVAGKQLKVEHKLIMTMVDSEVSGRQLKVEHKLIMTMVDSEVAGRQLKVEHKLIMTMVDSEVAGRQLKVEHKLIITMVDSEVAGRQLKVEHKLIMTMVDSEVAGRQLKVEHKLIMTMVDSEVAGRQLKVEHKLIITMVDSEVAGRQLKVEHKLIMTMVDSEVCSSISGVSVERFFVCGSGPKKMNNIVSVSTAKPRVLLIHQFGTRRKELANKGRSRQRESKEERKEILRRCRFEVGLLADMPKPGGGTSNEGKHSKTFVCINFFKYYVLQQFSVPFRVVMSLNQFDAHAKETATLYINCTSGITRQLAYTRIWPHVRAAILQHSINSLCYNADYRSSALTFGFGIAEADLRTKICSPSFVEIIKENIHVGIGFDLLLKVENSYIYVSMTSHDPSSFSLNTRRLQIHSSAKAPPGRGGIPRGRRRNLGNDLSDRDVTAKLRFVFGYPPRSSTQPPRISSQPPGE</sequence>
<dbReference type="EMBL" id="JARBHB010000003">
    <property type="protein sequence ID" value="KAJ8888180.1"/>
    <property type="molecule type" value="Genomic_DNA"/>
</dbReference>
<feature type="region of interest" description="Disordered" evidence="1">
    <location>
        <begin position="845"/>
        <end position="870"/>
    </location>
</feature>
<feature type="compositionally biased region" description="Polar residues" evidence="1">
    <location>
        <begin position="886"/>
        <end position="901"/>
    </location>
</feature>
<dbReference type="Proteomes" id="UP001159363">
    <property type="component" value="Chromosome 3"/>
</dbReference>
<feature type="region of interest" description="Disordered" evidence="1">
    <location>
        <begin position="882"/>
        <end position="901"/>
    </location>
</feature>
<keyword evidence="3" id="KW-1185">Reference proteome</keyword>
<organism evidence="2 3">
    <name type="scientific">Dryococelus australis</name>
    <dbReference type="NCBI Taxonomy" id="614101"/>
    <lineage>
        <taxon>Eukaryota</taxon>
        <taxon>Metazoa</taxon>
        <taxon>Ecdysozoa</taxon>
        <taxon>Arthropoda</taxon>
        <taxon>Hexapoda</taxon>
        <taxon>Insecta</taxon>
        <taxon>Pterygota</taxon>
        <taxon>Neoptera</taxon>
        <taxon>Polyneoptera</taxon>
        <taxon>Phasmatodea</taxon>
        <taxon>Verophasmatodea</taxon>
        <taxon>Anareolatae</taxon>
        <taxon>Phasmatidae</taxon>
        <taxon>Eurycanthinae</taxon>
        <taxon>Dryococelus</taxon>
    </lineage>
</organism>
<feature type="compositionally biased region" description="Basic and acidic residues" evidence="1">
    <location>
        <begin position="1"/>
        <end position="21"/>
    </location>
</feature>
<proteinExistence type="predicted"/>
<feature type="region of interest" description="Disordered" evidence="1">
    <location>
        <begin position="1"/>
        <end position="67"/>
    </location>
</feature>
<evidence type="ECO:0000256" key="1">
    <source>
        <dbReference type="SAM" id="MobiDB-lite"/>
    </source>
</evidence>
<gene>
    <name evidence="2" type="ORF">PR048_007667</name>
</gene>
<reference evidence="2 3" key="1">
    <citation type="submission" date="2023-02" db="EMBL/GenBank/DDBJ databases">
        <title>LHISI_Scaffold_Assembly.</title>
        <authorList>
            <person name="Stuart O.P."/>
            <person name="Cleave R."/>
            <person name="Magrath M.J.L."/>
            <person name="Mikheyev A.S."/>
        </authorList>
    </citation>
    <scope>NUCLEOTIDE SEQUENCE [LARGE SCALE GENOMIC DNA]</scope>
    <source>
        <strain evidence="2">Daus_M_001</strain>
        <tissue evidence="2">Leg muscle</tissue>
    </source>
</reference>
<evidence type="ECO:0000313" key="2">
    <source>
        <dbReference type="EMBL" id="KAJ8888180.1"/>
    </source>
</evidence>